<protein>
    <recommendedName>
        <fullName evidence="5">Prefoldin subunit beta</fullName>
    </recommendedName>
</protein>
<dbReference type="Pfam" id="PF01920">
    <property type="entry name" value="Prefoldin_2"/>
    <property type="match status" value="1"/>
</dbReference>
<gene>
    <name evidence="3" type="ORF">CAOG_004800</name>
</gene>
<dbReference type="EMBL" id="KE346366">
    <property type="protein sequence ID" value="KJE94111.1"/>
    <property type="molecule type" value="Genomic_DNA"/>
</dbReference>
<evidence type="ECO:0000313" key="3">
    <source>
        <dbReference type="EMBL" id="KJE94111.1"/>
    </source>
</evidence>
<dbReference type="InterPro" id="IPR002777">
    <property type="entry name" value="PFD_beta-like"/>
</dbReference>
<dbReference type="SUPFAM" id="SSF46579">
    <property type="entry name" value="Prefoldin"/>
    <property type="match status" value="1"/>
</dbReference>
<proteinExistence type="inferred from homology"/>
<evidence type="ECO:0008006" key="5">
    <source>
        <dbReference type="Google" id="ProtNLM"/>
    </source>
</evidence>
<dbReference type="InParanoid" id="A0A0D2UGD9"/>
<dbReference type="Proteomes" id="UP000008743">
    <property type="component" value="Unassembled WGS sequence"/>
</dbReference>
<evidence type="ECO:0000256" key="2">
    <source>
        <dbReference type="SAM" id="Coils"/>
    </source>
</evidence>
<keyword evidence="4" id="KW-1185">Reference proteome</keyword>
<dbReference type="AlphaFoldDB" id="A0A0D2UGD9"/>
<sequence length="103" mass="11795">MVDTPMSLQAINARLEFQNMVRSKQQLETKVQELTVLVEELKTLKPGRTVYAQALPGDVLLKSEKTAMLDSKQEELEKAREELTNLRKELALASELINKQQRQ</sequence>
<dbReference type="RefSeq" id="XP_004347551.1">
    <property type="nucleotide sequence ID" value="XM_004347501.2"/>
</dbReference>
<evidence type="ECO:0000313" key="4">
    <source>
        <dbReference type="Proteomes" id="UP000008743"/>
    </source>
</evidence>
<dbReference type="Gene3D" id="1.10.287.370">
    <property type="match status" value="1"/>
</dbReference>
<feature type="coiled-coil region" evidence="2">
    <location>
        <begin position="24"/>
        <end position="103"/>
    </location>
</feature>
<evidence type="ECO:0000256" key="1">
    <source>
        <dbReference type="ARBA" id="ARBA00008045"/>
    </source>
</evidence>
<keyword evidence="2" id="KW-0175">Coiled coil</keyword>
<name>A0A0D2UGD9_CAPO3</name>
<organism evidence="3 4">
    <name type="scientific">Capsaspora owczarzaki (strain ATCC 30864)</name>
    <dbReference type="NCBI Taxonomy" id="595528"/>
    <lineage>
        <taxon>Eukaryota</taxon>
        <taxon>Filasterea</taxon>
        <taxon>Capsaspora</taxon>
    </lineage>
</organism>
<comment type="similarity">
    <text evidence="1">Belongs to the prefoldin subunit beta family.</text>
</comment>
<reference evidence="4" key="1">
    <citation type="submission" date="2011-02" db="EMBL/GenBank/DDBJ databases">
        <title>The Genome Sequence of Capsaspora owczarzaki ATCC 30864.</title>
        <authorList>
            <person name="Russ C."/>
            <person name="Cuomo C."/>
            <person name="Burger G."/>
            <person name="Gray M.W."/>
            <person name="Holland P.W.H."/>
            <person name="King N."/>
            <person name="Lang F.B.F."/>
            <person name="Roger A.J."/>
            <person name="Ruiz-Trillo I."/>
            <person name="Young S.K."/>
            <person name="Zeng Q."/>
            <person name="Gargeya S."/>
            <person name="Alvarado L."/>
            <person name="Berlin A."/>
            <person name="Chapman S.B."/>
            <person name="Chen Z."/>
            <person name="Freedman E."/>
            <person name="Gellesch M."/>
            <person name="Goldberg J."/>
            <person name="Griggs A."/>
            <person name="Gujja S."/>
            <person name="Heilman E."/>
            <person name="Heiman D."/>
            <person name="Howarth C."/>
            <person name="Mehta T."/>
            <person name="Neiman D."/>
            <person name="Pearson M."/>
            <person name="Roberts A."/>
            <person name="Saif S."/>
            <person name="Shea T."/>
            <person name="Shenoy N."/>
            <person name="Sisk P."/>
            <person name="Stolte C."/>
            <person name="Sykes S."/>
            <person name="White J."/>
            <person name="Yandava C."/>
            <person name="Haas B."/>
            <person name="Nusbaum C."/>
            <person name="Birren B."/>
        </authorList>
    </citation>
    <scope>NUCLEOTIDE SEQUENCE</scope>
    <source>
        <strain evidence="4">ATCC 30864</strain>
    </source>
</reference>
<accession>A0A0D2UGD9</accession>
<dbReference type="InterPro" id="IPR009053">
    <property type="entry name" value="Prefoldin"/>
</dbReference>